<comment type="catalytic activity">
    <reaction evidence="11">
        <text>N-terminal L-seryl-[histone H4] + acetyl-CoA = N-terminal N(alpha)-acetyl-L-seryl-[histone H4] + CoA + H(+)</text>
        <dbReference type="Rhea" id="RHEA:50596"/>
        <dbReference type="Rhea" id="RHEA-COMP:12740"/>
        <dbReference type="Rhea" id="RHEA-COMP:12743"/>
        <dbReference type="ChEBI" id="CHEBI:15378"/>
        <dbReference type="ChEBI" id="CHEBI:57287"/>
        <dbReference type="ChEBI" id="CHEBI:57288"/>
        <dbReference type="ChEBI" id="CHEBI:64738"/>
        <dbReference type="ChEBI" id="CHEBI:83690"/>
        <dbReference type="EC" id="2.3.1.257"/>
    </reaction>
</comment>
<comment type="similarity">
    <text evidence="3">Belongs to the acetyltransferase family. NAA40 subfamily.</text>
</comment>
<dbReference type="GO" id="GO:0010485">
    <property type="term" value="F:histone H4 acetyltransferase activity"/>
    <property type="evidence" value="ECO:0007669"/>
    <property type="project" value="InterPro"/>
</dbReference>
<comment type="subcellular location">
    <subcellularLocation>
        <location evidence="2">Cytoplasm</location>
    </subcellularLocation>
    <subcellularLocation>
        <location evidence="1">Nucleus</location>
    </subcellularLocation>
</comment>
<evidence type="ECO:0000256" key="9">
    <source>
        <dbReference type="ARBA" id="ARBA00023315"/>
    </source>
</evidence>
<organism evidence="12 13">
    <name type="scientific">Anopheles stephensi</name>
    <name type="common">Indo-Pakistan malaria mosquito</name>
    <dbReference type="NCBI Taxonomy" id="30069"/>
    <lineage>
        <taxon>Eukaryota</taxon>
        <taxon>Metazoa</taxon>
        <taxon>Ecdysozoa</taxon>
        <taxon>Arthropoda</taxon>
        <taxon>Hexapoda</taxon>
        <taxon>Insecta</taxon>
        <taxon>Pterygota</taxon>
        <taxon>Neoptera</taxon>
        <taxon>Endopterygota</taxon>
        <taxon>Diptera</taxon>
        <taxon>Nematocera</taxon>
        <taxon>Culicoidea</taxon>
        <taxon>Culicidae</taxon>
        <taxon>Anophelinae</taxon>
        <taxon>Anopheles</taxon>
    </lineage>
</organism>
<keyword evidence="7" id="KW-0808">Transferase</keyword>
<dbReference type="PANTHER" id="PTHR20531:SF1">
    <property type="entry name" value="N-ALPHA-ACETYLTRANSFERASE 40"/>
    <property type="match status" value="1"/>
</dbReference>
<dbReference type="Proteomes" id="UP000076408">
    <property type="component" value="Unassembled WGS sequence"/>
</dbReference>
<dbReference type="SUPFAM" id="SSF55729">
    <property type="entry name" value="Acyl-CoA N-acyltransferases (Nat)"/>
    <property type="match status" value="1"/>
</dbReference>
<dbReference type="PROSITE" id="PS51186">
    <property type="entry name" value="GNAT"/>
    <property type="match status" value="1"/>
</dbReference>
<evidence type="ECO:0000256" key="10">
    <source>
        <dbReference type="ARBA" id="ARBA00047821"/>
    </source>
</evidence>
<keyword evidence="8" id="KW-0539">Nucleus</keyword>
<dbReference type="GO" id="GO:1990189">
    <property type="term" value="F:protein N-terminal-serine acetyltransferase activity"/>
    <property type="evidence" value="ECO:0007669"/>
    <property type="project" value="UniProtKB-EC"/>
</dbReference>
<protein>
    <recommendedName>
        <fullName evidence="5">N-alpha-acetyltransferase 40</fullName>
        <ecNumber evidence="4">2.3.1.257</ecNumber>
    </recommendedName>
</protein>
<evidence type="ECO:0000256" key="11">
    <source>
        <dbReference type="ARBA" id="ARBA00049524"/>
    </source>
</evidence>
<reference evidence="13" key="1">
    <citation type="journal article" date="2014" name="Genome Biol.">
        <title>Genome analysis of a major urban malaria vector mosquito, Anopheles stephensi.</title>
        <authorList>
            <person name="Jiang X."/>
            <person name="Peery A."/>
            <person name="Hall A.B."/>
            <person name="Sharma A."/>
            <person name="Chen X.G."/>
            <person name="Waterhouse R.M."/>
            <person name="Komissarov A."/>
            <person name="Riehle M.M."/>
            <person name="Shouche Y."/>
            <person name="Sharakhova M.V."/>
            <person name="Lawson D."/>
            <person name="Pakpour N."/>
            <person name="Arensburger P."/>
            <person name="Davidson V.L."/>
            <person name="Eiglmeier K."/>
            <person name="Emrich S."/>
            <person name="George P."/>
            <person name="Kennedy R.C."/>
            <person name="Mane S.P."/>
            <person name="Maslen G."/>
            <person name="Oringanje C."/>
            <person name="Qi Y."/>
            <person name="Settlage R."/>
            <person name="Tojo M."/>
            <person name="Tubio J.M."/>
            <person name="Unger M.F."/>
            <person name="Wang B."/>
            <person name="Vernick K.D."/>
            <person name="Ribeiro J.M."/>
            <person name="James A.A."/>
            <person name="Michel K."/>
            <person name="Riehle M.A."/>
            <person name="Luckhart S."/>
            <person name="Sharakhov I.V."/>
            <person name="Tu Z."/>
        </authorList>
    </citation>
    <scope>NUCLEOTIDE SEQUENCE [LARGE SCALE GENOMIC DNA]</scope>
    <source>
        <strain evidence="13">Indian</strain>
    </source>
</reference>
<dbReference type="InterPro" id="IPR000182">
    <property type="entry name" value="GNAT_dom"/>
</dbReference>
<dbReference type="GO" id="GO:0005737">
    <property type="term" value="C:cytoplasm"/>
    <property type="evidence" value="ECO:0007669"/>
    <property type="project" value="UniProtKB-SubCell"/>
</dbReference>
<accession>A0A182YFU5</accession>
<dbReference type="AlphaFoldDB" id="A0A182YFU5"/>
<proteinExistence type="inferred from homology"/>
<evidence type="ECO:0000313" key="13">
    <source>
        <dbReference type="Proteomes" id="UP000076408"/>
    </source>
</evidence>
<dbReference type="OMA" id="RPIEMAN"/>
<dbReference type="VEuPathDB" id="VectorBase:ASTEI07331"/>
<dbReference type="Pfam" id="PF00583">
    <property type="entry name" value="Acetyltransf_1"/>
    <property type="match status" value="1"/>
</dbReference>
<evidence type="ECO:0000313" key="12">
    <source>
        <dbReference type="EnsemblMetazoa" id="ASTEI07331-PA"/>
    </source>
</evidence>
<name>A0A182YFU5_ANOST</name>
<dbReference type="CDD" id="cd04301">
    <property type="entry name" value="NAT_SF"/>
    <property type="match status" value="1"/>
</dbReference>
<comment type="catalytic activity">
    <reaction evidence="10">
        <text>N-terminal L-seryl-[histone H2A] + acetyl-CoA = N-terminal N(alpha)-acetyl-L-seryl-[histone H2A] + CoA + H(+)</text>
        <dbReference type="Rhea" id="RHEA:50600"/>
        <dbReference type="Rhea" id="RHEA-COMP:12742"/>
        <dbReference type="Rhea" id="RHEA-COMP:12744"/>
        <dbReference type="ChEBI" id="CHEBI:15378"/>
        <dbReference type="ChEBI" id="CHEBI:57287"/>
        <dbReference type="ChEBI" id="CHEBI:57288"/>
        <dbReference type="ChEBI" id="CHEBI:64738"/>
        <dbReference type="ChEBI" id="CHEBI:83690"/>
        <dbReference type="EC" id="2.3.1.257"/>
    </reaction>
</comment>
<evidence type="ECO:0000256" key="2">
    <source>
        <dbReference type="ARBA" id="ARBA00004496"/>
    </source>
</evidence>
<keyword evidence="6" id="KW-0963">Cytoplasm</keyword>
<sequence length="228" mass="26886">MVERLLPTEISEAKYTRFQKQYMALATRFANLDAAIPECRVFRYKRQSGNYAELKIMCKRMQDLQRSFMEWAYHSAERSLKRKYQQYGFRWRKYTSYADLFLKWARFLIAYDSATYYPVGYIFFRFVVARGHTAVTIHGLHVEEQYRNHGLGTHLIKTLEILAHRLGVEILIVGVARRDTALKRFLRRQGFVADKSEMSVNAEYETLVAPTMCYKIMAALRESAMSLK</sequence>
<dbReference type="GO" id="GO:0005634">
    <property type="term" value="C:nucleus"/>
    <property type="evidence" value="ECO:0007669"/>
    <property type="project" value="UniProtKB-SubCell"/>
</dbReference>
<reference evidence="12" key="2">
    <citation type="submission" date="2020-05" db="UniProtKB">
        <authorList>
            <consortium name="EnsemblMetazoa"/>
        </authorList>
    </citation>
    <scope>IDENTIFICATION</scope>
    <source>
        <strain evidence="12">Indian</strain>
    </source>
</reference>
<evidence type="ECO:0000256" key="7">
    <source>
        <dbReference type="ARBA" id="ARBA00022679"/>
    </source>
</evidence>
<evidence type="ECO:0000256" key="6">
    <source>
        <dbReference type="ARBA" id="ARBA00022490"/>
    </source>
</evidence>
<keyword evidence="9" id="KW-0012">Acyltransferase</keyword>
<evidence type="ECO:0000256" key="1">
    <source>
        <dbReference type="ARBA" id="ARBA00004123"/>
    </source>
</evidence>
<dbReference type="VEuPathDB" id="VectorBase:ASTEI20_032398"/>
<dbReference type="EnsemblMetazoa" id="ASTEI07331-RA">
    <property type="protein sequence ID" value="ASTEI07331-PA"/>
    <property type="gene ID" value="ASTEI07331"/>
</dbReference>
<keyword evidence="13" id="KW-1185">Reference proteome</keyword>
<evidence type="ECO:0000256" key="3">
    <source>
        <dbReference type="ARBA" id="ARBA00008870"/>
    </source>
</evidence>
<evidence type="ECO:0000256" key="4">
    <source>
        <dbReference type="ARBA" id="ARBA00012950"/>
    </source>
</evidence>
<dbReference type="InterPro" id="IPR039949">
    <property type="entry name" value="NAA40"/>
</dbReference>
<dbReference type="GO" id="GO:0043998">
    <property type="term" value="F:histone H2A acetyltransferase activity"/>
    <property type="evidence" value="ECO:0007669"/>
    <property type="project" value="InterPro"/>
</dbReference>
<evidence type="ECO:0000256" key="5">
    <source>
        <dbReference type="ARBA" id="ARBA00015043"/>
    </source>
</evidence>
<dbReference type="Gene3D" id="3.40.630.30">
    <property type="match status" value="1"/>
</dbReference>
<dbReference type="STRING" id="30069.A0A182YFU5"/>
<dbReference type="VEuPathDB" id="VectorBase:ASTE009740"/>
<evidence type="ECO:0000256" key="8">
    <source>
        <dbReference type="ARBA" id="ARBA00023242"/>
    </source>
</evidence>
<dbReference type="InterPro" id="IPR016181">
    <property type="entry name" value="Acyl_CoA_acyltransferase"/>
</dbReference>
<dbReference type="PANTHER" id="PTHR20531">
    <property type="entry name" value="N-ALPHA-ACETYLTRANSFERASE 40"/>
    <property type="match status" value="1"/>
</dbReference>
<dbReference type="EC" id="2.3.1.257" evidence="4"/>